<evidence type="ECO:0000313" key="2">
    <source>
        <dbReference type="Proteomes" id="UP000031449"/>
    </source>
</evidence>
<name>A0A0B5ARL6_9BACL</name>
<reference evidence="1 2" key="1">
    <citation type="submission" date="2014-08" db="EMBL/GenBank/DDBJ databases">
        <title>Complete genome of a marine bacteria Jeotgalibacillus malaysiensis.</title>
        <authorList>
            <person name="Yaakop A.S."/>
            <person name="Chan K.-G."/>
            <person name="Goh K.M."/>
        </authorList>
    </citation>
    <scope>NUCLEOTIDE SEQUENCE [LARGE SCALE GENOMIC DNA]</scope>
    <source>
        <strain evidence="1 2">D5</strain>
    </source>
</reference>
<dbReference type="KEGG" id="jeo:JMA_35780"/>
<evidence type="ECO:0000313" key="1">
    <source>
        <dbReference type="EMBL" id="AJD92895.1"/>
    </source>
</evidence>
<dbReference type="SUPFAM" id="SSF53187">
    <property type="entry name" value="Zn-dependent exopeptidases"/>
    <property type="match status" value="1"/>
</dbReference>
<proteinExistence type="predicted"/>
<dbReference type="EMBL" id="CP009416">
    <property type="protein sequence ID" value="AJD92895.1"/>
    <property type="molecule type" value="Genomic_DNA"/>
</dbReference>
<dbReference type="BioCyc" id="JESP1508404:G14D9-12859-MONOMER"/>
<gene>
    <name evidence="1" type="ORF">JMA_35780</name>
</gene>
<dbReference type="Proteomes" id="UP000031449">
    <property type="component" value="Chromosome"/>
</dbReference>
<sequence>MPAVLVETAFLSNPADAWLLRNRPDDFAVAIATEILDYLGLHDGAPVLTKEQEQKLILDERSNIVESFKEFSLLDAVIPSGEFIDGHTFNYPFGPFELNVTFSSRLKTLGSTDTKFTVKDGTIQGAISTQIESFINEFGQKFDLQIEVGSEGIAIHKIINDGEIQATIANDSNNNPVIKVITNMQDIPVQAGLTTSLAIEFELIFDPNFPPMLEELEVAIKNNYENIVKGSVLGALGAGFAAALLTVVLRTKVDAFLFTATELYKVLEEQMREQQPI</sequence>
<organism evidence="1 2">
    <name type="scientific">Jeotgalibacillus malaysiensis</name>
    <dbReference type="NCBI Taxonomy" id="1508404"/>
    <lineage>
        <taxon>Bacteria</taxon>
        <taxon>Bacillati</taxon>
        <taxon>Bacillota</taxon>
        <taxon>Bacilli</taxon>
        <taxon>Bacillales</taxon>
        <taxon>Caryophanaceae</taxon>
        <taxon>Jeotgalibacillus</taxon>
    </lineage>
</organism>
<accession>A0A0B5ARL6</accession>
<dbReference type="AlphaFoldDB" id="A0A0B5ARL6"/>
<dbReference type="Gene3D" id="3.40.630.40">
    <property type="entry name" value="Zn-dependent exopeptidases"/>
    <property type="match status" value="1"/>
</dbReference>
<protein>
    <submittedName>
        <fullName evidence="1">Uncharacterized protein</fullName>
    </submittedName>
</protein>
<keyword evidence="2" id="KW-1185">Reference proteome</keyword>
<dbReference type="HOGENOM" id="CLU_1003908_0_0_9"/>